<evidence type="ECO:0000256" key="1">
    <source>
        <dbReference type="SAM" id="MobiDB-lite"/>
    </source>
</evidence>
<dbReference type="CDD" id="cd07765">
    <property type="entry name" value="KRAB_A-box"/>
    <property type="match status" value="1"/>
</dbReference>
<organism evidence="3 4">
    <name type="scientific">Calidris pygmaea</name>
    <name type="common">Spoon-billed sandpiper</name>
    <dbReference type="NCBI Taxonomy" id="425635"/>
    <lineage>
        <taxon>Eukaryota</taxon>
        <taxon>Metazoa</taxon>
        <taxon>Chordata</taxon>
        <taxon>Craniata</taxon>
        <taxon>Vertebrata</taxon>
        <taxon>Euteleostomi</taxon>
        <taxon>Archelosauria</taxon>
        <taxon>Archosauria</taxon>
        <taxon>Dinosauria</taxon>
        <taxon>Saurischia</taxon>
        <taxon>Theropoda</taxon>
        <taxon>Coelurosauria</taxon>
        <taxon>Aves</taxon>
        <taxon>Neognathae</taxon>
        <taxon>Neoaves</taxon>
        <taxon>Charadriiformes</taxon>
        <taxon>Scolopacidae</taxon>
        <taxon>Calidris</taxon>
    </lineage>
</organism>
<proteinExistence type="predicted"/>
<dbReference type="Gene3D" id="6.10.140.140">
    <property type="match status" value="1"/>
</dbReference>
<dbReference type="Ensembl" id="ENSCPGT00000009757.1">
    <property type="protein sequence ID" value="ENSCPGP00000008887.1"/>
    <property type="gene ID" value="ENSCPGG00000006321.1"/>
</dbReference>
<sequence>MLFWQEPVTFEDVAIYLSRAEWEVLEEEQRELYRSVMLDNYRLLSSLGYPGPKPDILHRLERGEEPWVSTPLSPVRWDRHDSPSPGERWLEEPSSGWWPGAGEHRVPEERSLSPHPITMQTLPNILSAGGQCTQWRLRSRRLLNKFKCLGDGSQLPAKVASRGVEPVESQAQTQTASWAGKGGELENEQGVTANVSQSGGFPLHPATEQQKKRSNPQEHLQGDDREGFHRGTPKSRCAFSQRNSELSLEELNMVVWKDHSYSVPSEAQLLWCACRPLREHSYCRQDKDNVWMLKDHDYFHLRRIHYQHRVHNVVRRPRRARSVPRRVAVRKSRIGRLVRKARRILWHYRPWVNKKLEFPLGSLDTDHISEPDALLSKAEDNHTEGRCGAFSSPANQEVASPQPRRERSSQGATSEGFFPPGVSSVLMATSQPSNMAVEVKRKAMHTKAYINCEAELIQSLDAKGNVKGDEGNYLNYESMRNAYKMVIRSVDHMLDSVLQNLELAHYSRSKDLWPLAVPIDG</sequence>
<dbReference type="PANTHER" id="PTHR23232">
    <property type="entry name" value="KRAB DOMAIN C2H2 ZINC FINGER"/>
    <property type="match status" value="1"/>
</dbReference>
<feature type="compositionally biased region" description="Basic and acidic residues" evidence="1">
    <location>
        <begin position="220"/>
        <end position="229"/>
    </location>
</feature>
<feature type="domain" description="KRAB" evidence="2">
    <location>
        <begin position="8"/>
        <end position="79"/>
    </location>
</feature>
<dbReference type="PROSITE" id="PS50805">
    <property type="entry name" value="KRAB"/>
    <property type="match status" value="1"/>
</dbReference>
<dbReference type="GO" id="GO:0006355">
    <property type="term" value="P:regulation of DNA-templated transcription"/>
    <property type="evidence" value="ECO:0007669"/>
    <property type="project" value="InterPro"/>
</dbReference>
<protein>
    <recommendedName>
        <fullName evidence="2">KRAB domain-containing protein</fullName>
    </recommendedName>
</protein>
<dbReference type="AlphaFoldDB" id="A0A8C3JJT9"/>
<dbReference type="InterPro" id="IPR050169">
    <property type="entry name" value="Krueppel_C2H2_ZnF"/>
</dbReference>
<reference evidence="3" key="1">
    <citation type="submission" date="2025-08" db="UniProtKB">
        <authorList>
            <consortium name="Ensembl"/>
        </authorList>
    </citation>
    <scope>IDENTIFICATION</scope>
</reference>
<dbReference type="SMART" id="SM00349">
    <property type="entry name" value="KRAB"/>
    <property type="match status" value="1"/>
</dbReference>
<dbReference type="InterPro" id="IPR001909">
    <property type="entry name" value="KRAB"/>
</dbReference>
<accession>A0A8C3JJT9</accession>
<feature type="region of interest" description="Disordered" evidence="1">
    <location>
        <begin position="379"/>
        <end position="417"/>
    </location>
</feature>
<dbReference type="InterPro" id="IPR036051">
    <property type="entry name" value="KRAB_dom_sf"/>
</dbReference>
<feature type="region of interest" description="Disordered" evidence="1">
    <location>
        <begin position="194"/>
        <end position="239"/>
    </location>
</feature>
<evidence type="ECO:0000259" key="2">
    <source>
        <dbReference type="PROSITE" id="PS50805"/>
    </source>
</evidence>
<dbReference type="SUPFAM" id="SSF109640">
    <property type="entry name" value="KRAB domain (Kruppel-associated box)"/>
    <property type="match status" value="1"/>
</dbReference>
<keyword evidence="4" id="KW-1185">Reference proteome</keyword>
<dbReference type="Pfam" id="PF01352">
    <property type="entry name" value="KRAB"/>
    <property type="match status" value="1"/>
</dbReference>
<dbReference type="PANTHER" id="PTHR23232:SF163">
    <property type="entry name" value="ZINC FINGER PROTEIN 589"/>
    <property type="match status" value="1"/>
</dbReference>
<feature type="region of interest" description="Disordered" evidence="1">
    <location>
        <begin position="160"/>
        <end position="182"/>
    </location>
</feature>
<dbReference type="Proteomes" id="UP000694419">
    <property type="component" value="Unplaced"/>
</dbReference>
<evidence type="ECO:0000313" key="4">
    <source>
        <dbReference type="Proteomes" id="UP000694419"/>
    </source>
</evidence>
<name>A0A8C3JJT9_9CHAR</name>
<evidence type="ECO:0000313" key="3">
    <source>
        <dbReference type="Ensembl" id="ENSCPGP00000008887.1"/>
    </source>
</evidence>
<reference evidence="3" key="2">
    <citation type="submission" date="2025-09" db="UniProtKB">
        <authorList>
            <consortium name="Ensembl"/>
        </authorList>
    </citation>
    <scope>IDENTIFICATION</scope>
</reference>